<evidence type="ECO:0008006" key="4">
    <source>
        <dbReference type="Google" id="ProtNLM"/>
    </source>
</evidence>
<protein>
    <recommendedName>
        <fullName evidence="4">Reverse transcriptase domain-containing protein</fullName>
    </recommendedName>
</protein>
<feature type="compositionally biased region" description="Basic and acidic residues" evidence="1">
    <location>
        <begin position="131"/>
        <end position="149"/>
    </location>
</feature>
<dbReference type="PANTHER" id="PTHR33710:SF71">
    <property type="entry name" value="ENDONUCLEASE_EXONUCLEASE_PHOSPHATASE DOMAIN-CONTAINING PROTEIN"/>
    <property type="match status" value="1"/>
</dbReference>
<feature type="compositionally biased region" description="Basic residues" evidence="1">
    <location>
        <begin position="150"/>
        <end position="159"/>
    </location>
</feature>
<organism evidence="2 3">
    <name type="scientific">Acorus gramineus</name>
    <name type="common">Dwarf sweet flag</name>
    <dbReference type="NCBI Taxonomy" id="55184"/>
    <lineage>
        <taxon>Eukaryota</taxon>
        <taxon>Viridiplantae</taxon>
        <taxon>Streptophyta</taxon>
        <taxon>Embryophyta</taxon>
        <taxon>Tracheophyta</taxon>
        <taxon>Spermatophyta</taxon>
        <taxon>Magnoliopsida</taxon>
        <taxon>Liliopsida</taxon>
        <taxon>Acoraceae</taxon>
        <taxon>Acorus</taxon>
    </lineage>
</organism>
<evidence type="ECO:0000313" key="2">
    <source>
        <dbReference type="EMBL" id="KAK1257257.1"/>
    </source>
</evidence>
<comment type="caution">
    <text evidence="2">The sequence shown here is derived from an EMBL/GenBank/DDBJ whole genome shotgun (WGS) entry which is preliminary data.</text>
</comment>
<sequence length="402" mass="43950">MPKISPGSIKAPVSNQGSSKFLVHSEETTSKAQSSSVEGRSSPTKVQPLTAEVNSLPCADSLSQPIDEVTLAPSPTSLENAFPLEVHLPELIIDLYEEPSHQVLRSTPLDIQGHKGKADPKSVTQTSGKPKSKELKLVGKELGSEEAHTSKNKRRSRNHKSNDSDPTSKKSSKSASSVRSHGEDSSSIMLYKQSYKRLLVTSVYASNSSLERQSLWNSIKRLSSSVGNLGWIVGGDFNEVRFSNEKVVGQPAHSRQLRKFNSCVLHSGIEDLKSIGHTLSWNNHQDHRIMCRLDRVMGNQAYISSHPNSFVEYLPSEGFFSSSCGIRQGDPLSPLLFVLVMDSFSMRINKVVEDGKIGSFIKGSLNDILPQGEFTTLLGLLYASLSQKVGWVSNQSKSGIGE</sequence>
<name>A0AAV8ZWD3_ACOGR</name>
<feature type="region of interest" description="Disordered" evidence="1">
    <location>
        <begin position="1"/>
        <end position="52"/>
    </location>
</feature>
<feature type="region of interest" description="Disordered" evidence="1">
    <location>
        <begin position="107"/>
        <end position="183"/>
    </location>
</feature>
<proteinExistence type="predicted"/>
<dbReference type="SUPFAM" id="SSF56219">
    <property type="entry name" value="DNase I-like"/>
    <property type="match status" value="1"/>
</dbReference>
<reference evidence="2" key="2">
    <citation type="submission" date="2023-06" db="EMBL/GenBank/DDBJ databases">
        <authorList>
            <person name="Ma L."/>
            <person name="Liu K.-W."/>
            <person name="Li Z."/>
            <person name="Hsiao Y.-Y."/>
            <person name="Qi Y."/>
            <person name="Fu T."/>
            <person name="Tang G."/>
            <person name="Zhang D."/>
            <person name="Sun W.-H."/>
            <person name="Liu D.-K."/>
            <person name="Li Y."/>
            <person name="Chen G.-Z."/>
            <person name="Liu X.-D."/>
            <person name="Liao X.-Y."/>
            <person name="Jiang Y.-T."/>
            <person name="Yu X."/>
            <person name="Hao Y."/>
            <person name="Huang J."/>
            <person name="Zhao X.-W."/>
            <person name="Ke S."/>
            <person name="Chen Y.-Y."/>
            <person name="Wu W.-L."/>
            <person name="Hsu J.-L."/>
            <person name="Lin Y.-F."/>
            <person name="Huang M.-D."/>
            <person name="Li C.-Y."/>
            <person name="Huang L."/>
            <person name="Wang Z.-W."/>
            <person name="Zhao X."/>
            <person name="Zhong W.-Y."/>
            <person name="Peng D.-H."/>
            <person name="Ahmad S."/>
            <person name="Lan S."/>
            <person name="Zhang J.-S."/>
            <person name="Tsai W.-C."/>
            <person name="Van De Peer Y."/>
            <person name="Liu Z.-J."/>
        </authorList>
    </citation>
    <scope>NUCLEOTIDE SEQUENCE</scope>
    <source>
        <strain evidence="2">SCP</strain>
        <tissue evidence="2">Leaves</tissue>
    </source>
</reference>
<feature type="compositionally biased region" description="Polar residues" evidence="1">
    <location>
        <begin position="30"/>
        <end position="47"/>
    </location>
</feature>
<dbReference type="Gene3D" id="3.60.10.10">
    <property type="entry name" value="Endonuclease/exonuclease/phosphatase"/>
    <property type="match status" value="1"/>
</dbReference>
<dbReference type="AlphaFoldDB" id="A0AAV8ZWD3"/>
<evidence type="ECO:0000313" key="3">
    <source>
        <dbReference type="Proteomes" id="UP001179952"/>
    </source>
</evidence>
<dbReference type="PANTHER" id="PTHR33710">
    <property type="entry name" value="BNAC02G09200D PROTEIN"/>
    <property type="match status" value="1"/>
</dbReference>
<dbReference type="EMBL" id="JAUJYN010000052">
    <property type="protein sequence ID" value="KAK1257257.1"/>
    <property type="molecule type" value="Genomic_DNA"/>
</dbReference>
<keyword evidence="3" id="KW-1185">Reference proteome</keyword>
<evidence type="ECO:0000256" key="1">
    <source>
        <dbReference type="SAM" id="MobiDB-lite"/>
    </source>
</evidence>
<reference evidence="2" key="1">
    <citation type="journal article" date="2023" name="Nat. Commun.">
        <title>Diploid and tetraploid genomes of Acorus and the evolution of monocots.</title>
        <authorList>
            <person name="Ma L."/>
            <person name="Liu K.W."/>
            <person name="Li Z."/>
            <person name="Hsiao Y.Y."/>
            <person name="Qi Y."/>
            <person name="Fu T."/>
            <person name="Tang G.D."/>
            <person name="Zhang D."/>
            <person name="Sun W.H."/>
            <person name="Liu D.K."/>
            <person name="Li Y."/>
            <person name="Chen G.Z."/>
            <person name="Liu X.D."/>
            <person name="Liao X.Y."/>
            <person name="Jiang Y.T."/>
            <person name="Yu X."/>
            <person name="Hao Y."/>
            <person name="Huang J."/>
            <person name="Zhao X.W."/>
            <person name="Ke S."/>
            <person name="Chen Y.Y."/>
            <person name="Wu W.L."/>
            <person name="Hsu J.L."/>
            <person name="Lin Y.F."/>
            <person name="Huang M.D."/>
            <person name="Li C.Y."/>
            <person name="Huang L."/>
            <person name="Wang Z.W."/>
            <person name="Zhao X."/>
            <person name="Zhong W.Y."/>
            <person name="Peng D.H."/>
            <person name="Ahmad S."/>
            <person name="Lan S."/>
            <person name="Zhang J.S."/>
            <person name="Tsai W.C."/>
            <person name="Van de Peer Y."/>
            <person name="Liu Z.J."/>
        </authorList>
    </citation>
    <scope>NUCLEOTIDE SEQUENCE</scope>
    <source>
        <strain evidence="2">SCP</strain>
    </source>
</reference>
<dbReference type="Proteomes" id="UP001179952">
    <property type="component" value="Unassembled WGS sequence"/>
</dbReference>
<dbReference type="InterPro" id="IPR036691">
    <property type="entry name" value="Endo/exonu/phosph_ase_sf"/>
</dbReference>
<accession>A0AAV8ZWD3</accession>
<gene>
    <name evidence="2" type="ORF">QJS04_geneDACA024282</name>
</gene>